<evidence type="ECO:0000313" key="7">
    <source>
        <dbReference type="EMBL" id="AMN16163.1"/>
    </source>
</evidence>
<dbReference type="EMBL" id="KU738898">
    <property type="protein sequence ID" value="AMN15611.1"/>
    <property type="molecule type" value="Genomic_DNA"/>
</dbReference>
<dbReference type="EMBL" id="KU738899">
    <property type="protein sequence ID" value="AMN15749.1"/>
    <property type="molecule type" value="Genomic_DNA"/>
</dbReference>
<reference evidence="1" key="3">
    <citation type="submission" date="2016-08" db="EMBL/GenBank/DDBJ databases">
        <authorList>
            <person name="Seilhamer J.J."/>
        </authorList>
    </citation>
    <scope>NUCLEOTIDE SEQUENCE</scope>
    <source>
        <strain evidence="1">AC53</strain>
        <strain evidence="7">AC53T4.1</strain>
        <strain evidence="8">AC53T4.2</strain>
    </source>
</reference>
<dbReference type="EMBL" id="KU738904">
    <property type="protein sequence ID" value="AMN16439.1"/>
    <property type="molecule type" value="Genomic_DNA"/>
</dbReference>
<dbReference type="EMBL" id="KU738901">
    <property type="protein sequence ID" value="AMN16025.1"/>
    <property type="molecule type" value="Genomic_DNA"/>
</dbReference>
<reference evidence="2" key="2">
    <citation type="journal article" date="2016" name="Genome Announc.">
        <title>Complete Genome Sequences of Seven Helicoverpa armigera SNPV-AC53-Derived Strains.</title>
        <authorList>
            <person name="Noune C."/>
            <person name="Hauxwell C."/>
        </authorList>
    </citation>
    <scope>NUCLEOTIDE SEQUENCE</scope>
    <source>
        <strain evidence="2">AC53C3</strain>
        <strain evidence="3">AC53C5</strain>
        <strain evidence="4">AC53C6</strain>
        <strain evidence="5">AC53C9</strain>
        <strain evidence="6">AC53T2</strain>
        <strain evidence="9">AC53T5</strain>
    </source>
</reference>
<sequence>MDRVNFKLGNVISNAVDSNMKCYEKKQSVAEFYAKHKEDTSKVGRTTTYNVTGERNYKLISDDQRYKF</sequence>
<gene>
    <name evidence="1" type="ORF">HaSNPV-AC53_048</name>
</gene>
<reference evidence="1" key="1">
    <citation type="journal article" date="2015" name="Genome Announc.">
        <title>Complete Genome Sequences of Helicoverpa armigera Single Nucleopolyhedrovirus Strains AC53 and H25EA1 from Australia.</title>
        <authorList>
            <person name="Noune C."/>
            <person name="Hauxwell C."/>
        </authorList>
    </citation>
    <scope>NUCLEOTIDE SEQUENCE</scope>
    <source>
        <strain evidence="1">AC53</strain>
    </source>
</reference>
<accession>A0A075TNY2</accession>
<organism evidence="1">
    <name type="scientific">Helicoverpa SNPV AC53</name>
    <dbReference type="NCBI Taxonomy" id="1569367"/>
    <lineage>
        <taxon>Viruses</taxon>
        <taxon>Viruses incertae sedis</taxon>
        <taxon>Naldaviricetes</taxon>
        <taxon>Lefavirales</taxon>
        <taxon>Baculoviridae</taxon>
        <taxon>Alphabaculovirus</taxon>
        <taxon>Alphabaculovirus helarmigerae</taxon>
    </lineage>
</organism>
<dbReference type="EMBL" id="KU738897">
    <property type="protein sequence ID" value="AMN15473.1"/>
    <property type="molecule type" value="Genomic_DNA"/>
</dbReference>
<evidence type="ECO:0000313" key="3">
    <source>
        <dbReference type="EMBL" id="AMN15611.1"/>
    </source>
</evidence>
<evidence type="ECO:0000313" key="8">
    <source>
        <dbReference type="EMBL" id="AMN16300.1"/>
    </source>
</evidence>
<dbReference type="EMBL" id="KU738902">
    <property type="protein sequence ID" value="AMN16163.1"/>
    <property type="molecule type" value="Genomic_DNA"/>
</dbReference>
<evidence type="ECO:0000313" key="5">
    <source>
        <dbReference type="EMBL" id="AMN15887.1"/>
    </source>
</evidence>
<protein>
    <submittedName>
        <fullName evidence="1">ORF48</fullName>
    </submittedName>
</protein>
<name>A0A075TNY2_9ABAC</name>
<dbReference type="EMBL" id="KJ909666">
    <property type="protein sequence ID" value="AIG63090.1"/>
    <property type="molecule type" value="Genomic_DNA"/>
</dbReference>
<dbReference type="EMBL" id="KU738903">
    <property type="protein sequence ID" value="AMN16300.1"/>
    <property type="molecule type" value="Genomic_DNA"/>
</dbReference>
<dbReference type="EMBL" id="KU738900">
    <property type="protein sequence ID" value="AMN15887.1"/>
    <property type="molecule type" value="Genomic_DNA"/>
</dbReference>
<evidence type="ECO:0000313" key="6">
    <source>
        <dbReference type="EMBL" id="AMN16025.1"/>
    </source>
</evidence>
<evidence type="ECO:0000313" key="4">
    <source>
        <dbReference type="EMBL" id="AMN15749.1"/>
    </source>
</evidence>
<evidence type="ECO:0000313" key="1">
    <source>
        <dbReference type="EMBL" id="AIG63090.1"/>
    </source>
</evidence>
<evidence type="ECO:0000313" key="2">
    <source>
        <dbReference type="EMBL" id="AMN15473.1"/>
    </source>
</evidence>
<evidence type="ECO:0000313" key="9">
    <source>
        <dbReference type="EMBL" id="AMN16439.1"/>
    </source>
</evidence>
<proteinExistence type="predicted"/>